<keyword evidence="3" id="KW-1185">Reference proteome</keyword>
<dbReference type="GO" id="GO:0032259">
    <property type="term" value="P:methylation"/>
    <property type="evidence" value="ECO:0007669"/>
    <property type="project" value="UniProtKB-KW"/>
</dbReference>
<evidence type="ECO:0000313" key="2">
    <source>
        <dbReference type="EMBL" id="ARQ70279.1"/>
    </source>
</evidence>
<dbReference type="GO" id="GO:0008168">
    <property type="term" value="F:methyltransferase activity"/>
    <property type="evidence" value="ECO:0007669"/>
    <property type="project" value="UniProtKB-KW"/>
</dbReference>
<feature type="domain" description="Methyltransferase" evidence="1">
    <location>
        <begin position="55"/>
        <end position="148"/>
    </location>
</feature>
<organism evidence="2 3">
    <name type="scientific">Streptomyces marincola</name>
    <dbReference type="NCBI Taxonomy" id="2878388"/>
    <lineage>
        <taxon>Bacteria</taxon>
        <taxon>Bacillati</taxon>
        <taxon>Actinomycetota</taxon>
        <taxon>Actinomycetes</taxon>
        <taxon>Kitasatosporales</taxon>
        <taxon>Streptomycetaceae</taxon>
        <taxon>Streptomyces</taxon>
    </lineage>
</organism>
<proteinExistence type="predicted"/>
<dbReference type="InterPro" id="IPR041698">
    <property type="entry name" value="Methyltransf_25"/>
</dbReference>
<dbReference type="AlphaFoldDB" id="A0A1W7D042"/>
<evidence type="ECO:0000313" key="3">
    <source>
        <dbReference type="Proteomes" id="UP000194218"/>
    </source>
</evidence>
<sequence length="233" mass="24896">MGRVTRTAPDLWHHYGRTRQATDRAVPDTFHWNWSQDSGPGVEVLGDLTGLRVGDLGAGAGRHAAHLAAHHRPAVTDAVDASPGQCAMATDLYGHLAPRLRVVPSDAVGHLRATRGAYDVLYSVFGALDFTEPGTLLPAARAALRPGGRLAFSTLAHCLGGAPARSRVRPVDVPARTRDGEPATLRRWVLKDHVWRTLLDEAGFTRIAIDVLPAAAQGQRTAGTLLVTARRPG</sequence>
<dbReference type="OrthoDB" id="22151at2"/>
<dbReference type="KEGG" id="smao:CAG99_16795"/>
<gene>
    <name evidence="2" type="ORF">CAG99_16795</name>
</gene>
<dbReference type="SUPFAM" id="SSF53335">
    <property type="entry name" value="S-adenosyl-L-methionine-dependent methyltransferases"/>
    <property type="match status" value="1"/>
</dbReference>
<dbReference type="Proteomes" id="UP000194218">
    <property type="component" value="Chromosome"/>
</dbReference>
<dbReference type="Pfam" id="PF13649">
    <property type="entry name" value="Methyltransf_25"/>
    <property type="match status" value="1"/>
</dbReference>
<dbReference type="Gene3D" id="3.40.50.150">
    <property type="entry name" value="Vaccinia Virus protein VP39"/>
    <property type="match status" value="1"/>
</dbReference>
<reference evidence="2 3" key="1">
    <citation type="submission" date="2017-05" db="EMBL/GenBank/DDBJ databases">
        <title>Complete genome sequence of Streptomyces sp. SCSIO 03032 revealed the diverse biosynthetic pathways for its bioactive secondary metabolites.</title>
        <authorList>
            <person name="Ma L."/>
            <person name="Zhu Y."/>
            <person name="Zhang W."/>
            <person name="Zhang G."/>
            <person name="Tian X."/>
            <person name="Zhang S."/>
            <person name="Zhang C."/>
        </authorList>
    </citation>
    <scope>NUCLEOTIDE SEQUENCE [LARGE SCALE GENOMIC DNA]</scope>
    <source>
        <strain evidence="2 3">SCSIO 03032</strain>
    </source>
</reference>
<dbReference type="InterPro" id="IPR029063">
    <property type="entry name" value="SAM-dependent_MTases_sf"/>
</dbReference>
<dbReference type="EMBL" id="CP021121">
    <property type="protein sequence ID" value="ARQ70279.1"/>
    <property type="molecule type" value="Genomic_DNA"/>
</dbReference>
<keyword evidence="2" id="KW-0808">Transferase</keyword>
<keyword evidence="2" id="KW-0489">Methyltransferase</keyword>
<dbReference type="CDD" id="cd02440">
    <property type="entry name" value="AdoMet_MTases"/>
    <property type="match status" value="1"/>
</dbReference>
<evidence type="ECO:0000259" key="1">
    <source>
        <dbReference type="Pfam" id="PF13649"/>
    </source>
</evidence>
<accession>A0A1W7D042</accession>
<protein>
    <submittedName>
        <fullName evidence="2">SAM-dependent methyltransferase</fullName>
    </submittedName>
</protein>
<name>A0A1W7D042_9ACTN</name>